<feature type="domain" description="Luciferase-like" evidence="2">
    <location>
        <begin position="10"/>
        <end position="305"/>
    </location>
</feature>
<dbReference type="OrthoDB" id="9780518at2"/>
<evidence type="ECO:0000256" key="1">
    <source>
        <dbReference type="ARBA" id="ARBA00007789"/>
    </source>
</evidence>
<organism evidence="3 4">
    <name type="scientific">Adhaeribacter aerolatus</name>
    <dbReference type="NCBI Taxonomy" id="670289"/>
    <lineage>
        <taxon>Bacteria</taxon>
        <taxon>Pseudomonadati</taxon>
        <taxon>Bacteroidota</taxon>
        <taxon>Cytophagia</taxon>
        <taxon>Cytophagales</taxon>
        <taxon>Hymenobacteraceae</taxon>
        <taxon>Adhaeribacter</taxon>
    </lineage>
</organism>
<dbReference type="InterPro" id="IPR019949">
    <property type="entry name" value="CmoO-like"/>
</dbReference>
<dbReference type="Gene3D" id="3.20.20.30">
    <property type="entry name" value="Luciferase-like domain"/>
    <property type="match status" value="1"/>
</dbReference>
<dbReference type="GO" id="GO:0016705">
    <property type="term" value="F:oxidoreductase activity, acting on paired donors, with incorporation or reduction of molecular oxygen"/>
    <property type="evidence" value="ECO:0007669"/>
    <property type="project" value="InterPro"/>
</dbReference>
<dbReference type="Pfam" id="PF00296">
    <property type="entry name" value="Bac_luciferase"/>
    <property type="match status" value="1"/>
</dbReference>
<dbReference type="InterPro" id="IPR011251">
    <property type="entry name" value="Luciferase-like_dom"/>
</dbReference>
<proteinExistence type="predicted"/>
<dbReference type="Proteomes" id="UP000321532">
    <property type="component" value="Unassembled WGS sequence"/>
</dbReference>
<dbReference type="GO" id="GO:0005829">
    <property type="term" value="C:cytosol"/>
    <property type="evidence" value="ECO:0007669"/>
    <property type="project" value="TreeGrafter"/>
</dbReference>
<comment type="caution">
    <text evidence="3">The sequence shown here is derived from an EMBL/GenBank/DDBJ whole genome shotgun (WGS) entry which is preliminary data.</text>
</comment>
<keyword evidence="4" id="KW-1185">Reference proteome</keyword>
<protein>
    <recommendedName>
        <fullName evidence="2">Luciferase-like domain-containing protein</fullName>
    </recommendedName>
</protein>
<dbReference type="PANTHER" id="PTHR30137:SF19">
    <property type="entry name" value="LUCIFERASE-LIKE MONOOXYGENASE"/>
    <property type="match status" value="1"/>
</dbReference>
<evidence type="ECO:0000259" key="2">
    <source>
        <dbReference type="Pfam" id="PF00296"/>
    </source>
</evidence>
<dbReference type="InterPro" id="IPR050766">
    <property type="entry name" value="Bact_Lucif_Oxidored"/>
</dbReference>
<reference evidence="3 4" key="1">
    <citation type="submission" date="2019-07" db="EMBL/GenBank/DDBJ databases">
        <title>Whole genome shotgun sequence of Adhaeribacter aerolatus NBRC 106133.</title>
        <authorList>
            <person name="Hosoyama A."/>
            <person name="Uohara A."/>
            <person name="Ohji S."/>
            <person name="Ichikawa N."/>
        </authorList>
    </citation>
    <scope>NUCLEOTIDE SEQUENCE [LARGE SCALE GENOMIC DNA]</scope>
    <source>
        <strain evidence="3 4">NBRC 106133</strain>
    </source>
</reference>
<dbReference type="NCBIfam" id="TIGR03558">
    <property type="entry name" value="oxido_grp_1"/>
    <property type="match status" value="1"/>
</dbReference>
<dbReference type="InterPro" id="IPR036661">
    <property type="entry name" value="Luciferase-like_sf"/>
</dbReference>
<accession>A0A512AYF7</accession>
<dbReference type="EMBL" id="BJYS01000017">
    <property type="protein sequence ID" value="GEO04748.1"/>
    <property type="molecule type" value="Genomic_DNA"/>
</dbReference>
<name>A0A512AYF7_9BACT</name>
<evidence type="ECO:0000313" key="4">
    <source>
        <dbReference type="Proteomes" id="UP000321532"/>
    </source>
</evidence>
<dbReference type="SUPFAM" id="SSF51679">
    <property type="entry name" value="Bacterial luciferase-like"/>
    <property type="match status" value="1"/>
</dbReference>
<dbReference type="PANTHER" id="PTHR30137">
    <property type="entry name" value="LUCIFERASE-LIKE MONOOXYGENASE"/>
    <property type="match status" value="1"/>
</dbReference>
<sequence>MMKLKLSILDQSLVNKGITASEALHQTVEMARLADHLGYTRFWVSEHHNLAAIAGSAPEILMVKLADATQHIRIGSGGIMLPNHSALKVAENFRLLEALFPGRIDLGIGRAPGGDRVTAYLLNPANDFSEDSYRQQLDYLQLFFSDTAGTEKGQILAIPQAATTPMQWMLSSSGGSSKIAAEYGMGLAVAKFINGNVQPEVVTDYLLHFKPSPLFPVPQAILSIIVLCADTPQKALEMRRVLDYRFIQMERGNFTSLSTYEEIRDYQFSDMELMRIKANAGRVISGTPETVKPQLEKLAADFGVDEIVVTTMADYPERRRSFELLAEAFGLTPRPVTKPA</sequence>
<evidence type="ECO:0000313" key="3">
    <source>
        <dbReference type="EMBL" id="GEO04748.1"/>
    </source>
</evidence>
<dbReference type="RefSeq" id="WP_146898014.1">
    <property type="nucleotide sequence ID" value="NZ_BJYS01000017.1"/>
</dbReference>
<gene>
    <name evidence="3" type="primary">ywcH</name>
    <name evidence="3" type="ORF">AAE02nite_24120</name>
</gene>
<dbReference type="AlphaFoldDB" id="A0A512AYF7"/>
<comment type="similarity">
    <text evidence="1">To bacterial alkanal monooxygenase alpha and beta chains.</text>
</comment>